<feature type="transmembrane region" description="Helical" evidence="6">
    <location>
        <begin position="265"/>
        <end position="285"/>
    </location>
</feature>
<evidence type="ECO:0000313" key="8">
    <source>
        <dbReference type="Proteomes" id="UP000031532"/>
    </source>
</evidence>
<evidence type="ECO:0000256" key="4">
    <source>
        <dbReference type="ARBA" id="ARBA00022989"/>
    </source>
</evidence>
<dbReference type="PANTHER" id="PTHR30250:SF11">
    <property type="entry name" value="O-ANTIGEN TRANSPORTER-RELATED"/>
    <property type="match status" value="1"/>
</dbReference>
<comment type="caution">
    <text evidence="7">The sequence shown here is derived from an EMBL/GenBank/DDBJ whole genome shotgun (WGS) entry which is preliminary data.</text>
</comment>
<evidence type="ECO:0000256" key="1">
    <source>
        <dbReference type="ARBA" id="ARBA00004651"/>
    </source>
</evidence>
<dbReference type="GO" id="GO:0005886">
    <property type="term" value="C:plasma membrane"/>
    <property type="evidence" value="ECO:0007669"/>
    <property type="project" value="UniProtKB-SubCell"/>
</dbReference>
<evidence type="ECO:0000256" key="3">
    <source>
        <dbReference type="ARBA" id="ARBA00022692"/>
    </source>
</evidence>
<feature type="transmembrane region" description="Helical" evidence="6">
    <location>
        <begin position="78"/>
        <end position="105"/>
    </location>
</feature>
<organism evidence="7 8">
    <name type="scientific">Scytonema millei VB511283</name>
    <dbReference type="NCBI Taxonomy" id="1245923"/>
    <lineage>
        <taxon>Bacteria</taxon>
        <taxon>Bacillati</taxon>
        <taxon>Cyanobacteriota</taxon>
        <taxon>Cyanophyceae</taxon>
        <taxon>Nostocales</taxon>
        <taxon>Scytonemataceae</taxon>
        <taxon>Scytonema</taxon>
    </lineage>
</organism>
<feature type="transmembrane region" description="Helical" evidence="6">
    <location>
        <begin position="144"/>
        <end position="163"/>
    </location>
</feature>
<evidence type="ECO:0000256" key="2">
    <source>
        <dbReference type="ARBA" id="ARBA00022475"/>
    </source>
</evidence>
<reference evidence="7 8" key="1">
    <citation type="journal article" date="2015" name="Genome Announc.">
        <title>Draft Genome Sequence of the Terrestrial Cyanobacterium Scytonema millei VB511283, Isolated from Eastern India.</title>
        <authorList>
            <person name="Sen D."/>
            <person name="Chandrababunaidu M.M."/>
            <person name="Singh D."/>
            <person name="Sanghi N."/>
            <person name="Ghorai A."/>
            <person name="Mishra G.P."/>
            <person name="Madduluri M."/>
            <person name="Adhikary S.P."/>
            <person name="Tripathy S."/>
        </authorList>
    </citation>
    <scope>NUCLEOTIDE SEQUENCE [LARGE SCALE GENOMIC DNA]</scope>
    <source>
        <strain evidence="7 8">VB511283</strain>
    </source>
</reference>
<dbReference type="AlphaFoldDB" id="A0A9X5E386"/>
<keyword evidence="4 6" id="KW-1133">Transmembrane helix</keyword>
<keyword evidence="8" id="KW-1185">Reference proteome</keyword>
<dbReference type="PANTHER" id="PTHR30250">
    <property type="entry name" value="PST FAMILY PREDICTED COLANIC ACID TRANSPORTER"/>
    <property type="match status" value="1"/>
</dbReference>
<feature type="transmembrane region" description="Helical" evidence="6">
    <location>
        <begin position="306"/>
        <end position="327"/>
    </location>
</feature>
<dbReference type="Proteomes" id="UP000031532">
    <property type="component" value="Unassembled WGS sequence"/>
</dbReference>
<dbReference type="OrthoDB" id="3246647at2"/>
<proteinExistence type="predicted"/>
<evidence type="ECO:0000313" key="7">
    <source>
        <dbReference type="EMBL" id="NHC34193.1"/>
    </source>
</evidence>
<gene>
    <name evidence="7" type="ORF">QH73_0005870</name>
</gene>
<dbReference type="InterPro" id="IPR050833">
    <property type="entry name" value="Poly_Biosynth_Transport"/>
</dbReference>
<feature type="transmembrane region" description="Helical" evidence="6">
    <location>
        <begin position="48"/>
        <end position="66"/>
    </location>
</feature>
<feature type="transmembrane region" description="Helical" evidence="6">
    <location>
        <begin position="15"/>
        <end position="36"/>
    </location>
</feature>
<name>A0A9X5E386_9CYAN</name>
<evidence type="ECO:0000256" key="5">
    <source>
        <dbReference type="ARBA" id="ARBA00023136"/>
    </source>
</evidence>
<feature type="transmembrane region" description="Helical" evidence="6">
    <location>
        <begin position="378"/>
        <end position="396"/>
    </location>
</feature>
<feature type="transmembrane region" description="Helical" evidence="6">
    <location>
        <begin position="402"/>
        <end position="427"/>
    </location>
</feature>
<accession>A0A9X5E386</accession>
<feature type="transmembrane region" description="Helical" evidence="6">
    <location>
        <begin position="169"/>
        <end position="187"/>
    </location>
</feature>
<evidence type="ECO:0000256" key="6">
    <source>
        <dbReference type="SAM" id="Phobius"/>
    </source>
</evidence>
<keyword evidence="5 6" id="KW-0472">Membrane</keyword>
<dbReference type="EMBL" id="JTJC03000001">
    <property type="protein sequence ID" value="NHC34193.1"/>
    <property type="molecule type" value="Genomic_DNA"/>
</dbReference>
<comment type="subcellular location">
    <subcellularLocation>
        <location evidence="1">Cell membrane</location>
        <topology evidence="1">Multi-pass membrane protein</topology>
    </subcellularLocation>
</comment>
<dbReference type="InterPro" id="IPR002797">
    <property type="entry name" value="Polysacc_synth"/>
</dbReference>
<feature type="transmembrane region" description="Helical" evidence="6">
    <location>
        <begin position="111"/>
        <end position="132"/>
    </location>
</feature>
<keyword evidence="3 6" id="KW-0812">Transmembrane</keyword>
<feature type="transmembrane region" description="Helical" evidence="6">
    <location>
        <begin position="347"/>
        <end position="366"/>
    </location>
</feature>
<keyword evidence="2" id="KW-1003">Cell membrane</keyword>
<sequence length="439" mass="48222">MAAKEQKPLTLRRNFSWTFIGNIVYAACQWLLLVVLAKLGSPEMVGEFTLGLAVTAPVIMLTNLQLRTIQATDVKQQYIFADYLALRLIATGLGLLIIGGIILVAKYSWEMSLVIIVIGLARAADSISDVFYGLFQQQERMDRIAVSMMIKGLLSPLFLGLGVYLTRTVLWGAVGLAIAWTVVLLCYDIRSGALLLNTHSREPQNEVFEKRNLATRLRPHWHLKTLRTLALFSLPLGFVMMLITLSTNIPRYFIEYYLGERELGIFAAISYLMVATAMVVNALGQSASPRLAKYYAAENGTAFRSLLLKLVGIGILLGGTGVLVASVAGRELITLMYRPEYAEQSELLVWLMVATAIADTASFLGYGMSAARYFNIQLPLFTLVTGTSAIACFWLIPAYGLLGAAIAAIISAIVQMGFSLGVIFHALHRLKSYAEQTDV</sequence>
<feature type="transmembrane region" description="Helical" evidence="6">
    <location>
        <begin position="226"/>
        <end position="245"/>
    </location>
</feature>
<dbReference type="Pfam" id="PF01943">
    <property type="entry name" value="Polysacc_synt"/>
    <property type="match status" value="1"/>
</dbReference>
<dbReference type="RefSeq" id="WP_039715588.1">
    <property type="nucleotide sequence ID" value="NZ_JTJC03000001.1"/>
</dbReference>
<protein>
    <submittedName>
        <fullName evidence="7">Oligosaccharide flippase family protein</fullName>
    </submittedName>
</protein>